<keyword evidence="1" id="KW-0812">Transmembrane</keyword>
<dbReference type="Proteomes" id="UP001302349">
    <property type="component" value="Chromosome"/>
</dbReference>
<evidence type="ECO:0000313" key="3">
    <source>
        <dbReference type="Proteomes" id="UP001302349"/>
    </source>
</evidence>
<feature type="transmembrane region" description="Helical" evidence="1">
    <location>
        <begin position="117"/>
        <end position="134"/>
    </location>
</feature>
<protein>
    <submittedName>
        <fullName evidence="2">Uncharacterized protein</fullName>
    </submittedName>
</protein>
<name>A0ABZ0IXA0_9BACT</name>
<dbReference type="RefSeq" id="WP_317492231.1">
    <property type="nucleotide sequence ID" value="NZ_CP136051.1"/>
</dbReference>
<accession>A0ABZ0IXA0</accession>
<gene>
    <name evidence="2" type="ORF">RT717_13315</name>
</gene>
<keyword evidence="3" id="KW-1185">Reference proteome</keyword>
<keyword evidence="1" id="KW-0472">Membrane</keyword>
<evidence type="ECO:0000256" key="1">
    <source>
        <dbReference type="SAM" id="Phobius"/>
    </source>
</evidence>
<proteinExistence type="predicted"/>
<organism evidence="2 3">
    <name type="scientific">Imperialibacter roseus</name>
    <dbReference type="NCBI Taxonomy" id="1324217"/>
    <lineage>
        <taxon>Bacteria</taxon>
        <taxon>Pseudomonadati</taxon>
        <taxon>Bacteroidota</taxon>
        <taxon>Cytophagia</taxon>
        <taxon>Cytophagales</taxon>
        <taxon>Flammeovirgaceae</taxon>
        <taxon>Imperialibacter</taxon>
    </lineage>
</organism>
<keyword evidence="1" id="KW-1133">Transmembrane helix</keyword>
<evidence type="ECO:0000313" key="2">
    <source>
        <dbReference type="EMBL" id="WOK09619.1"/>
    </source>
</evidence>
<feature type="transmembrane region" description="Helical" evidence="1">
    <location>
        <begin position="84"/>
        <end position="105"/>
    </location>
</feature>
<dbReference type="EMBL" id="CP136051">
    <property type="protein sequence ID" value="WOK09619.1"/>
    <property type="molecule type" value="Genomic_DNA"/>
</dbReference>
<sequence length="154" mass="17494">MNRPVNVKNLSFLLLVCFIGLGFTASSQSIRGDTLGLVNKPMTFYFTYRAEPFTDLSYMHFKFREVNDHQLMNSYYKYQKTHKATRITSAAGAFLIGFAGAALLLNTRRQEFDKPPMYALLGTGIVTTGVSIWLERKSIKHARKVVGRYNGLVR</sequence>
<reference evidence="2 3" key="1">
    <citation type="journal article" date="2023" name="Microbiol. Resour. Announc.">
        <title>Complete Genome Sequence of Imperialibacter roseus strain P4T.</title>
        <authorList>
            <person name="Tizabi D.R."/>
            <person name="Bachvaroff T."/>
            <person name="Hill R.T."/>
        </authorList>
    </citation>
    <scope>NUCLEOTIDE SEQUENCE [LARGE SCALE GENOMIC DNA]</scope>
    <source>
        <strain evidence="2 3">P4T</strain>
    </source>
</reference>